<organism evidence="1 2">
    <name type="scientific">Solanum verrucosum</name>
    <dbReference type="NCBI Taxonomy" id="315347"/>
    <lineage>
        <taxon>Eukaryota</taxon>
        <taxon>Viridiplantae</taxon>
        <taxon>Streptophyta</taxon>
        <taxon>Embryophyta</taxon>
        <taxon>Tracheophyta</taxon>
        <taxon>Spermatophyta</taxon>
        <taxon>Magnoliopsida</taxon>
        <taxon>eudicotyledons</taxon>
        <taxon>Gunneridae</taxon>
        <taxon>Pentapetalae</taxon>
        <taxon>asterids</taxon>
        <taxon>lamiids</taxon>
        <taxon>Solanales</taxon>
        <taxon>Solanaceae</taxon>
        <taxon>Solanoideae</taxon>
        <taxon>Solaneae</taxon>
        <taxon>Solanum</taxon>
    </lineage>
</organism>
<sequence>MTRSSGTKLLLHGREFYYTAELKEDRKTSGSPVQIEGFDELPFRITVDYRLNCVNGLFCIWEPLFFAAIFNPSTREVRFLPDLNDGVDESWRETQSITPPILCKPGVCINRVIYKFVFQDRLTIDAFDVKTENSKNIGLYNASNSWWYYELLEVKVN</sequence>
<dbReference type="AlphaFoldDB" id="A0AAF0UJA3"/>
<dbReference type="Proteomes" id="UP001234989">
    <property type="component" value="Chromosome 9"/>
</dbReference>
<gene>
    <name evidence="1" type="ORF">MTR67_040868</name>
</gene>
<keyword evidence="2" id="KW-1185">Reference proteome</keyword>
<evidence type="ECO:0008006" key="3">
    <source>
        <dbReference type="Google" id="ProtNLM"/>
    </source>
</evidence>
<name>A0AAF0UJA3_SOLVR</name>
<evidence type="ECO:0000313" key="2">
    <source>
        <dbReference type="Proteomes" id="UP001234989"/>
    </source>
</evidence>
<dbReference type="EMBL" id="CP133620">
    <property type="protein sequence ID" value="WMV47483.1"/>
    <property type="molecule type" value="Genomic_DNA"/>
</dbReference>
<protein>
    <recommendedName>
        <fullName evidence="3">F-box associated domain-containing protein</fullName>
    </recommendedName>
</protein>
<reference evidence="1" key="1">
    <citation type="submission" date="2023-08" db="EMBL/GenBank/DDBJ databases">
        <title>A de novo genome assembly of Solanum verrucosum Schlechtendal, a Mexican diploid species geographically isolated from the other diploid A-genome species in potato relatives.</title>
        <authorList>
            <person name="Hosaka K."/>
        </authorList>
    </citation>
    <scope>NUCLEOTIDE SEQUENCE</scope>
    <source>
        <tissue evidence="1">Young leaves</tissue>
    </source>
</reference>
<accession>A0AAF0UJA3</accession>
<evidence type="ECO:0000313" key="1">
    <source>
        <dbReference type="EMBL" id="WMV47483.1"/>
    </source>
</evidence>
<proteinExistence type="predicted"/>